<evidence type="ECO:0000313" key="2">
    <source>
        <dbReference type="EMBL" id="OSS54526.1"/>
    </source>
</evidence>
<reference evidence="2 3" key="1">
    <citation type="journal article" date="2017" name="Genome Announc.">
        <title>Genome sequence of the saprophytic ascomycete Epicoccum nigrum ICMP 19927 strain isolated from New Zealand.</title>
        <authorList>
            <person name="Fokin M."/>
            <person name="Fleetwood D."/>
            <person name="Weir B.S."/>
            <person name="Villas-Boas S.G."/>
        </authorList>
    </citation>
    <scope>NUCLEOTIDE SEQUENCE [LARGE SCALE GENOMIC DNA]</scope>
    <source>
        <strain evidence="2 3">ICMP 19927</strain>
    </source>
</reference>
<dbReference type="Proteomes" id="UP000193240">
    <property type="component" value="Unassembled WGS sequence"/>
</dbReference>
<feature type="compositionally biased region" description="Polar residues" evidence="1">
    <location>
        <begin position="48"/>
        <end position="59"/>
    </location>
</feature>
<feature type="compositionally biased region" description="Polar residues" evidence="1">
    <location>
        <begin position="18"/>
        <end position="40"/>
    </location>
</feature>
<keyword evidence="3" id="KW-1185">Reference proteome</keyword>
<sequence>MPTFTPPLCPSGNGAESGYSTPTSTTEPVISSPTNYTDGSLITPPPSTGNLTTPTPTQSTRCKPLWLCVDYLAVCGDLQQWYGGCYDTCTSAPPFQSPPCNLSSGTSESLSSTPDSSSSTSEASSSTSTLEYAAPTSLSHAATAYTKDPPSDHIAPAIDDSKALIMAEILSSLAPPAIPSFTSEPRVAVVAGEPAPAPEPVLVEAPANLRGAAIAKMQADKIRKPTVENKPCWDKPTCREVQLGIPSPVPGGSVRESSAIAASEASAGASAEPVTEPSTEPSTKSSAESSAESSTEVPTETPTETSAETSVETPSEQPADAPPEAPVETSTEQPPQGR</sequence>
<feature type="region of interest" description="Disordered" evidence="1">
    <location>
        <begin position="100"/>
        <end position="131"/>
    </location>
</feature>
<protein>
    <submittedName>
        <fullName evidence="2">Uncharacterized protein</fullName>
    </submittedName>
</protein>
<name>A0A1Y2MEH6_EPING</name>
<organism evidence="2 3">
    <name type="scientific">Epicoccum nigrum</name>
    <name type="common">Soil fungus</name>
    <name type="synonym">Epicoccum purpurascens</name>
    <dbReference type="NCBI Taxonomy" id="105696"/>
    <lineage>
        <taxon>Eukaryota</taxon>
        <taxon>Fungi</taxon>
        <taxon>Dikarya</taxon>
        <taxon>Ascomycota</taxon>
        <taxon>Pezizomycotina</taxon>
        <taxon>Dothideomycetes</taxon>
        <taxon>Pleosporomycetidae</taxon>
        <taxon>Pleosporales</taxon>
        <taxon>Pleosporineae</taxon>
        <taxon>Didymellaceae</taxon>
        <taxon>Epicoccum</taxon>
    </lineage>
</organism>
<evidence type="ECO:0000256" key="1">
    <source>
        <dbReference type="SAM" id="MobiDB-lite"/>
    </source>
</evidence>
<accession>A0A1Y2MEH6</accession>
<gene>
    <name evidence="2" type="ORF">B5807_01672</name>
</gene>
<feature type="region of interest" description="Disordered" evidence="1">
    <location>
        <begin position="227"/>
        <end position="338"/>
    </location>
</feature>
<feature type="compositionally biased region" description="Basic and acidic residues" evidence="1">
    <location>
        <begin position="227"/>
        <end position="238"/>
    </location>
</feature>
<feature type="region of interest" description="Disordered" evidence="1">
    <location>
        <begin position="1"/>
        <end position="59"/>
    </location>
</feature>
<dbReference type="AlphaFoldDB" id="A0A1Y2MEH6"/>
<feature type="compositionally biased region" description="Low complexity" evidence="1">
    <location>
        <begin position="102"/>
        <end position="131"/>
    </location>
</feature>
<feature type="compositionally biased region" description="Polar residues" evidence="1">
    <location>
        <begin position="328"/>
        <end position="338"/>
    </location>
</feature>
<dbReference type="InParanoid" id="A0A1Y2MEH6"/>
<evidence type="ECO:0000313" key="3">
    <source>
        <dbReference type="Proteomes" id="UP000193240"/>
    </source>
</evidence>
<feature type="compositionally biased region" description="Low complexity" evidence="1">
    <location>
        <begin position="256"/>
        <end position="316"/>
    </location>
</feature>
<dbReference type="EMBL" id="KZ107838">
    <property type="protein sequence ID" value="OSS54526.1"/>
    <property type="molecule type" value="Genomic_DNA"/>
</dbReference>
<proteinExistence type="predicted"/>